<comment type="catalytic activity">
    <reaction evidence="1">
        <text>3',3'-c-di-GMP + H2O = 5'-phosphoguanylyl(3'-&gt;5')guanosine + H(+)</text>
        <dbReference type="Rhea" id="RHEA:24902"/>
        <dbReference type="ChEBI" id="CHEBI:15377"/>
        <dbReference type="ChEBI" id="CHEBI:15378"/>
        <dbReference type="ChEBI" id="CHEBI:58754"/>
        <dbReference type="ChEBI" id="CHEBI:58805"/>
        <dbReference type="EC" id="3.1.4.52"/>
    </reaction>
    <physiologicalReaction direction="left-to-right" evidence="1">
        <dbReference type="Rhea" id="RHEA:24903"/>
    </physiologicalReaction>
</comment>
<dbReference type="InterPro" id="IPR043128">
    <property type="entry name" value="Rev_trsase/Diguanyl_cyclase"/>
</dbReference>
<dbReference type="Pfam" id="PF00571">
    <property type="entry name" value="CBS"/>
    <property type="match status" value="4"/>
</dbReference>
<dbReference type="CDD" id="cd00130">
    <property type="entry name" value="PAS"/>
    <property type="match status" value="1"/>
</dbReference>
<dbReference type="CDD" id="cd01949">
    <property type="entry name" value="GGDEF"/>
    <property type="match status" value="1"/>
</dbReference>
<name>A0A248LMS1_9NEIS</name>
<dbReference type="InterPro" id="IPR001610">
    <property type="entry name" value="PAC"/>
</dbReference>
<dbReference type="PROSITE" id="PS50883">
    <property type="entry name" value="EAL"/>
    <property type="match status" value="1"/>
</dbReference>
<dbReference type="PROSITE" id="PS51371">
    <property type="entry name" value="CBS"/>
    <property type="match status" value="3"/>
</dbReference>
<dbReference type="Gene3D" id="3.10.580.10">
    <property type="entry name" value="CBS-domain"/>
    <property type="match status" value="2"/>
</dbReference>
<dbReference type="InterPro" id="IPR000700">
    <property type="entry name" value="PAS-assoc_C"/>
</dbReference>
<dbReference type="CDD" id="cd04611">
    <property type="entry name" value="CBS_pair_GGDEF_PAS_repeat2"/>
    <property type="match status" value="1"/>
</dbReference>
<dbReference type="AlphaFoldDB" id="A0A248LMS1"/>
<dbReference type="SUPFAM" id="SSF54631">
    <property type="entry name" value="CBS-domain pair"/>
    <property type="match status" value="2"/>
</dbReference>
<dbReference type="Gene3D" id="3.30.70.270">
    <property type="match status" value="1"/>
</dbReference>
<accession>A0A248LMS1</accession>
<dbReference type="FunFam" id="3.30.70.270:FF:000001">
    <property type="entry name" value="Diguanylate cyclase domain protein"/>
    <property type="match status" value="1"/>
</dbReference>
<dbReference type="Proteomes" id="UP000197424">
    <property type="component" value="Chromosome"/>
</dbReference>
<dbReference type="EMBL" id="CP022115">
    <property type="protein sequence ID" value="ASJ25463.1"/>
    <property type="molecule type" value="Genomic_DNA"/>
</dbReference>
<evidence type="ECO:0000256" key="1">
    <source>
        <dbReference type="ARBA" id="ARBA00051114"/>
    </source>
</evidence>
<dbReference type="Gene3D" id="3.20.20.450">
    <property type="entry name" value="EAL domain"/>
    <property type="match status" value="1"/>
</dbReference>
<evidence type="ECO:0000313" key="2">
    <source>
        <dbReference type="EMBL" id="ASJ25463.1"/>
    </source>
</evidence>
<reference evidence="3" key="1">
    <citation type="submission" date="2017-06" db="EMBL/GenBank/DDBJ databases">
        <title>Whole genome sequence of Laribacter hongkongensis LHGZ1.</title>
        <authorList>
            <person name="Chen D."/>
            <person name="Wu H."/>
            <person name="Chen J."/>
        </authorList>
    </citation>
    <scope>NUCLEOTIDE SEQUENCE [LARGE SCALE GENOMIC DNA]</scope>
    <source>
        <strain evidence="3">LHGZ1</strain>
    </source>
</reference>
<dbReference type="SMART" id="SM00116">
    <property type="entry name" value="CBS"/>
    <property type="match status" value="4"/>
</dbReference>
<dbReference type="PROSITE" id="PS50112">
    <property type="entry name" value="PAS"/>
    <property type="match status" value="1"/>
</dbReference>
<dbReference type="SMART" id="SM00091">
    <property type="entry name" value="PAS"/>
    <property type="match status" value="1"/>
</dbReference>
<dbReference type="SUPFAM" id="SSF141868">
    <property type="entry name" value="EAL domain-like"/>
    <property type="match status" value="1"/>
</dbReference>
<dbReference type="Pfam" id="PF00990">
    <property type="entry name" value="GGDEF"/>
    <property type="match status" value="1"/>
</dbReference>
<dbReference type="SMART" id="SM00052">
    <property type="entry name" value="EAL"/>
    <property type="match status" value="1"/>
</dbReference>
<dbReference type="GO" id="GO:0071732">
    <property type="term" value="P:cellular response to nitric oxide"/>
    <property type="evidence" value="ECO:0007669"/>
    <property type="project" value="UniProtKB-ARBA"/>
</dbReference>
<sequence length="839" mass="93937">MGIYYQKTIESLVSPRLVTCTPDTPVHEAARQMREALCGSIIVLDGQGQPAGIWTEADVLKLDLHDPDGLRVPISSVMSSPVKTLPVDTPFHEAAIRFRHEGIRHYLVIDQQNQPRGILSQTDIVLNQGAEFFIRLKEVGSIPSAPPRFLRADASFAEAVAAMRQVTQEAVIIEYPDGGYGILTQRDVVRHLDSNDPDQPVGRLASRPLVTAKASASLYYARKLLAEKHIRHLGITSENNQLTGLVGFADIMASIEHEYVHELQYALKERDEALNLSQQNLRLADKVFEATLEGIIITDAEGIIETVNPAFTRITGWRREEVVGKNPRILSSSQQPPEFYRHLWQSLREHGFWQGEVINRRKDGKFYTEHLTITGIRGPDGTFTHYAGIFSDITQRKLNEERLHYLANHDPLTDLPNRTLLMERLGAALTRAHRQGKRVALMFLDLDRFKFINDTLGHAVGDKLLQTVASRLTGSLRASDTVARLGGDEFNIVLEDIRDLRGVAQTAQKLIDRVQGMVTLDGHDVYVTASVGIAIYPDDGSTPEVLRMNADTAMYRAKERGKNNFQFFTADMNASTLARLRLESNLHRALARQEFQLHFQPKVDLAHGHIYGMEALLRWRSHELGPVSPADFIPIAEESNLISTIGEWVLEQACRQARHWLNLGLLPGTVAVNLSSKQMTQGDIVATVRRILEHSNLPGHYLELEITESVAMDNTGEMIRTLKNLKALGVRIAIDDFGTGYSSLSYLKQLPIDVLKIDRSFVTDLHEDRDDAAIASAIISMGQSLNLQPVAEGVEREEHRQFLLDHGCQYGQGYLFSRPVPAATMEQLLLESQALSAWR</sequence>
<dbReference type="RefSeq" id="WP_088861313.1">
    <property type="nucleotide sequence ID" value="NZ_CP022115.1"/>
</dbReference>
<dbReference type="InterPro" id="IPR046342">
    <property type="entry name" value="CBS_dom_sf"/>
</dbReference>
<dbReference type="SUPFAM" id="SSF55785">
    <property type="entry name" value="PYP-like sensor domain (PAS domain)"/>
    <property type="match status" value="1"/>
</dbReference>
<dbReference type="Pfam" id="PF00563">
    <property type="entry name" value="EAL"/>
    <property type="match status" value="1"/>
</dbReference>
<dbReference type="InterPro" id="IPR001633">
    <property type="entry name" value="EAL_dom"/>
</dbReference>
<dbReference type="InterPro" id="IPR035965">
    <property type="entry name" value="PAS-like_dom_sf"/>
</dbReference>
<dbReference type="InterPro" id="IPR029787">
    <property type="entry name" value="Nucleotide_cyclase"/>
</dbReference>
<dbReference type="CDD" id="cd01948">
    <property type="entry name" value="EAL"/>
    <property type="match status" value="1"/>
</dbReference>
<dbReference type="PANTHER" id="PTHR44757:SF2">
    <property type="entry name" value="BIOFILM ARCHITECTURE MAINTENANCE PROTEIN MBAA"/>
    <property type="match status" value="1"/>
</dbReference>
<dbReference type="OrthoDB" id="9813903at2"/>
<dbReference type="SUPFAM" id="SSF55073">
    <property type="entry name" value="Nucleotide cyclase"/>
    <property type="match status" value="1"/>
</dbReference>
<dbReference type="InterPro" id="IPR000160">
    <property type="entry name" value="GGDEF_dom"/>
</dbReference>
<dbReference type="SMART" id="SM00086">
    <property type="entry name" value="PAC"/>
    <property type="match status" value="1"/>
</dbReference>
<dbReference type="FunFam" id="3.20.20.450:FF:000001">
    <property type="entry name" value="Cyclic di-GMP phosphodiesterase yahA"/>
    <property type="match status" value="1"/>
</dbReference>
<dbReference type="InterPro" id="IPR052155">
    <property type="entry name" value="Biofilm_reg_signaling"/>
</dbReference>
<dbReference type="GO" id="GO:0071111">
    <property type="term" value="F:cyclic-guanylate-specific phosphodiesterase activity"/>
    <property type="evidence" value="ECO:0007669"/>
    <property type="project" value="UniProtKB-EC"/>
</dbReference>
<dbReference type="Pfam" id="PF13426">
    <property type="entry name" value="PAS_9"/>
    <property type="match status" value="1"/>
</dbReference>
<dbReference type="PANTHER" id="PTHR44757">
    <property type="entry name" value="DIGUANYLATE CYCLASE DGCP"/>
    <property type="match status" value="1"/>
</dbReference>
<dbReference type="Gene3D" id="3.30.450.20">
    <property type="entry name" value="PAS domain"/>
    <property type="match status" value="1"/>
</dbReference>
<proteinExistence type="predicted"/>
<dbReference type="InterPro" id="IPR035919">
    <property type="entry name" value="EAL_sf"/>
</dbReference>
<dbReference type="InterPro" id="IPR000014">
    <property type="entry name" value="PAS"/>
</dbReference>
<dbReference type="SMART" id="SM00267">
    <property type="entry name" value="GGDEF"/>
    <property type="match status" value="1"/>
</dbReference>
<dbReference type="NCBIfam" id="TIGR00229">
    <property type="entry name" value="sensory_box"/>
    <property type="match status" value="1"/>
</dbReference>
<organism evidence="2 3">
    <name type="scientific">Laribacter hongkongensis</name>
    <dbReference type="NCBI Taxonomy" id="168471"/>
    <lineage>
        <taxon>Bacteria</taxon>
        <taxon>Pseudomonadati</taxon>
        <taxon>Pseudomonadota</taxon>
        <taxon>Betaproteobacteria</taxon>
        <taxon>Neisseriales</taxon>
        <taxon>Aquaspirillaceae</taxon>
        <taxon>Laribacter</taxon>
    </lineage>
</organism>
<dbReference type="NCBIfam" id="TIGR00254">
    <property type="entry name" value="GGDEF"/>
    <property type="match status" value="1"/>
</dbReference>
<evidence type="ECO:0000313" key="3">
    <source>
        <dbReference type="Proteomes" id="UP000197424"/>
    </source>
</evidence>
<protein>
    <submittedName>
        <fullName evidence="2">Diguanylate cyclase/phosphodiesterase with PAS/PAC sensor</fullName>
    </submittedName>
</protein>
<gene>
    <name evidence="2" type="ORF">LHGZ1_2632</name>
</gene>
<dbReference type="PROSITE" id="PS50113">
    <property type="entry name" value="PAC"/>
    <property type="match status" value="1"/>
</dbReference>
<dbReference type="CDD" id="cd09833">
    <property type="entry name" value="CBS_pair_GGDEF_PAS_repeat1"/>
    <property type="match status" value="1"/>
</dbReference>
<dbReference type="InterPro" id="IPR000644">
    <property type="entry name" value="CBS_dom"/>
</dbReference>
<dbReference type="PROSITE" id="PS50887">
    <property type="entry name" value="GGDEF"/>
    <property type="match status" value="1"/>
</dbReference>